<sequence>MILAVGNITVRDIFDAAVAMSSGLTADHDGPITCHPNGWGAVWVNKEDSNTFHYFRSTFPLFKADFETTPLAGSAPHMIAIHARHATVPTKIGLRFAHPLVRTSGAPSKEWHFMHNGFTPTVHKLIGLEDSSFDSDEYFSYLLGSDDGNLSINTLMTKLDLIPDGNSSGNAFLLTQDRAFIIHYVFPGCRYESYFQMHQLVGAGFKIFSSEPIPSLAAMSAWKALKKNSVIELSLEIRHDYR</sequence>
<accession>A0ABZ3D125</accession>
<name>A0ABZ3D125_9PROT</name>
<dbReference type="Proteomes" id="UP001449795">
    <property type="component" value="Chromosome"/>
</dbReference>
<evidence type="ECO:0008006" key="3">
    <source>
        <dbReference type="Google" id="ProtNLM"/>
    </source>
</evidence>
<dbReference type="SUPFAM" id="SSF56235">
    <property type="entry name" value="N-terminal nucleophile aminohydrolases (Ntn hydrolases)"/>
    <property type="match status" value="1"/>
</dbReference>
<dbReference type="InterPro" id="IPR029055">
    <property type="entry name" value="Ntn_hydrolases_N"/>
</dbReference>
<dbReference type="RefSeq" id="WP_342627342.1">
    <property type="nucleotide sequence ID" value="NZ_CP152276.1"/>
</dbReference>
<keyword evidence="2" id="KW-1185">Reference proteome</keyword>
<gene>
    <name evidence="1" type="ORF">AAC691_13905</name>
</gene>
<reference evidence="1 2" key="1">
    <citation type="submission" date="2024-04" db="EMBL/GenBank/DDBJ databases">
        <title>Complete genome sequence of Nguyenibacter vanlangesis HBCM-1154, a strain capable of nitrogen fixation, IAA production, and phosphorus solubilization isolated from sugarcane soil.</title>
        <authorList>
            <person name="MY HANH P."/>
        </authorList>
    </citation>
    <scope>NUCLEOTIDE SEQUENCE [LARGE SCALE GENOMIC DNA]</scope>
    <source>
        <strain evidence="1 2">HBCM 1154</strain>
    </source>
</reference>
<dbReference type="Gene3D" id="3.60.20.10">
    <property type="entry name" value="Glutamine Phosphoribosylpyrophosphate, subunit 1, domain 1"/>
    <property type="match status" value="1"/>
</dbReference>
<evidence type="ECO:0000313" key="1">
    <source>
        <dbReference type="EMBL" id="XAE41390.1"/>
    </source>
</evidence>
<organism evidence="1 2">
    <name type="scientific">Nguyenibacter vanlangensis</name>
    <dbReference type="NCBI Taxonomy" id="1216886"/>
    <lineage>
        <taxon>Bacteria</taxon>
        <taxon>Pseudomonadati</taxon>
        <taxon>Pseudomonadota</taxon>
        <taxon>Alphaproteobacteria</taxon>
        <taxon>Acetobacterales</taxon>
        <taxon>Acetobacteraceae</taxon>
        <taxon>Nguyenibacter</taxon>
    </lineage>
</organism>
<protein>
    <recommendedName>
        <fullName evidence="3">Glutamine amidotransferase type-2 domain-containing protein</fullName>
    </recommendedName>
</protein>
<evidence type="ECO:0000313" key="2">
    <source>
        <dbReference type="Proteomes" id="UP001449795"/>
    </source>
</evidence>
<proteinExistence type="predicted"/>
<dbReference type="EMBL" id="CP152276">
    <property type="protein sequence ID" value="XAE41390.1"/>
    <property type="molecule type" value="Genomic_DNA"/>
</dbReference>